<evidence type="ECO:0000313" key="1">
    <source>
        <dbReference type="EMBL" id="ORY70041.1"/>
    </source>
</evidence>
<evidence type="ECO:0000313" key="2">
    <source>
        <dbReference type="Proteomes" id="UP000193689"/>
    </source>
</evidence>
<name>A0A1Y2EEP2_9PEZI</name>
<dbReference type="GeneID" id="63775618"/>
<dbReference type="Proteomes" id="UP000193689">
    <property type="component" value="Unassembled WGS sequence"/>
</dbReference>
<dbReference type="OrthoDB" id="64281at2759"/>
<dbReference type="RefSeq" id="XP_040719991.1">
    <property type="nucleotide sequence ID" value="XM_040859406.1"/>
</dbReference>
<reference evidence="1 2" key="1">
    <citation type="submission" date="2016-07" db="EMBL/GenBank/DDBJ databases">
        <title>Pervasive Adenine N6-methylation of Active Genes in Fungi.</title>
        <authorList>
            <consortium name="DOE Joint Genome Institute"/>
            <person name="Mondo S.J."/>
            <person name="Dannebaum R.O."/>
            <person name="Kuo R.C."/>
            <person name="Labutti K."/>
            <person name="Haridas S."/>
            <person name="Kuo A."/>
            <person name="Salamov A."/>
            <person name="Ahrendt S.R."/>
            <person name="Lipzen A."/>
            <person name="Sullivan W."/>
            <person name="Andreopoulos W.B."/>
            <person name="Clum A."/>
            <person name="Lindquist E."/>
            <person name="Daum C."/>
            <person name="Ramamoorthy G.K."/>
            <person name="Gryganskyi A."/>
            <person name="Culley D."/>
            <person name="Magnuson J.K."/>
            <person name="James T.Y."/>
            <person name="O'Malley M.A."/>
            <person name="Stajich J.E."/>
            <person name="Spatafora J.W."/>
            <person name="Visel A."/>
            <person name="Grigoriev I.V."/>
        </authorList>
    </citation>
    <scope>NUCLEOTIDE SEQUENCE [LARGE SCALE GENOMIC DNA]</scope>
    <source>
        <strain evidence="1 2">CBS 129021</strain>
    </source>
</reference>
<accession>A0A1Y2EEP2</accession>
<sequence>MPAWGSFLPISLPRPTNRRTILCRIPSIEGVAGRLHSSAISGNRKTYYKIPKDAQGADLWSQNDLRLPTNIRNNYTLLGLAVANYGGIYQLYGYSDSVGRSVWDGCI</sequence>
<comment type="caution">
    <text evidence="1">The sequence shown here is derived from an EMBL/GenBank/DDBJ whole genome shotgun (WGS) entry which is preliminary data.</text>
</comment>
<dbReference type="AlphaFoldDB" id="A0A1Y2EEP2"/>
<organism evidence="1 2">
    <name type="scientific">Pseudomassariella vexata</name>
    <dbReference type="NCBI Taxonomy" id="1141098"/>
    <lineage>
        <taxon>Eukaryota</taxon>
        <taxon>Fungi</taxon>
        <taxon>Dikarya</taxon>
        <taxon>Ascomycota</taxon>
        <taxon>Pezizomycotina</taxon>
        <taxon>Sordariomycetes</taxon>
        <taxon>Xylariomycetidae</taxon>
        <taxon>Amphisphaeriales</taxon>
        <taxon>Pseudomassariaceae</taxon>
        <taxon>Pseudomassariella</taxon>
    </lineage>
</organism>
<protein>
    <submittedName>
        <fullName evidence="1">Uncharacterized protein</fullName>
    </submittedName>
</protein>
<proteinExistence type="predicted"/>
<keyword evidence="2" id="KW-1185">Reference proteome</keyword>
<dbReference type="InParanoid" id="A0A1Y2EEP2"/>
<dbReference type="EMBL" id="MCFJ01000002">
    <property type="protein sequence ID" value="ORY70041.1"/>
    <property type="molecule type" value="Genomic_DNA"/>
</dbReference>
<gene>
    <name evidence="1" type="ORF">BCR38DRAFT_420833</name>
</gene>